<sequence>MEGQISNCKATQTDFNVPQSAANEGFSSSDEISYERNGDMPVDAETMVVAFSPQTCEVAIITECNAGASSNI</sequence>
<evidence type="ECO:0000313" key="3">
    <source>
        <dbReference type="Proteomes" id="UP001163046"/>
    </source>
</evidence>
<gene>
    <name evidence="2" type="ORF">OS493_037103</name>
</gene>
<comment type="caution">
    <text evidence="2">The sequence shown here is derived from an EMBL/GenBank/DDBJ whole genome shotgun (WGS) entry which is preliminary data.</text>
</comment>
<evidence type="ECO:0000256" key="1">
    <source>
        <dbReference type="SAM" id="MobiDB-lite"/>
    </source>
</evidence>
<reference evidence="2" key="1">
    <citation type="submission" date="2023-01" db="EMBL/GenBank/DDBJ databases">
        <title>Genome assembly of the deep-sea coral Lophelia pertusa.</title>
        <authorList>
            <person name="Herrera S."/>
            <person name="Cordes E."/>
        </authorList>
    </citation>
    <scope>NUCLEOTIDE SEQUENCE</scope>
    <source>
        <strain evidence="2">USNM1676648</strain>
        <tissue evidence="2">Polyp</tissue>
    </source>
</reference>
<name>A0A9W9YI35_9CNID</name>
<dbReference type="EMBL" id="MU827368">
    <property type="protein sequence ID" value="KAJ7351040.1"/>
    <property type="molecule type" value="Genomic_DNA"/>
</dbReference>
<dbReference type="Proteomes" id="UP001163046">
    <property type="component" value="Unassembled WGS sequence"/>
</dbReference>
<organism evidence="2 3">
    <name type="scientific">Desmophyllum pertusum</name>
    <dbReference type="NCBI Taxonomy" id="174260"/>
    <lineage>
        <taxon>Eukaryota</taxon>
        <taxon>Metazoa</taxon>
        <taxon>Cnidaria</taxon>
        <taxon>Anthozoa</taxon>
        <taxon>Hexacorallia</taxon>
        <taxon>Scleractinia</taxon>
        <taxon>Caryophylliina</taxon>
        <taxon>Caryophylliidae</taxon>
        <taxon>Desmophyllum</taxon>
    </lineage>
</organism>
<protein>
    <submittedName>
        <fullName evidence="2">Uncharacterized protein</fullName>
    </submittedName>
</protein>
<feature type="region of interest" description="Disordered" evidence="1">
    <location>
        <begin position="1"/>
        <end position="38"/>
    </location>
</feature>
<feature type="compositionally biased region" description="Polar residues" evidence="1">
    <location>
        <begin position="1"/>
        <end position="31"/>
    </location>
</feature>
<dbReference type="AlphaFoldDB" id="A0A9W9YI35"/>
<accession>A0A9W9YI35</accession>
<proteinExistence type="predicted"/>
<keyword evidence="3" id="KW-1185">Reference proteome</keyword>
<evidence type="ECO:0000313" key="2">
    <source>
        <dbReference type="EMBL" id="KAJ7351040.1"/>
    </source>
</evidence>